<dbReference type="Proteomes" id="UP001550535">
    <property type="component" value="Unassembled WGS sequence"/>
</dbReference>
<accession>A0ABV2XJ04</accession>
<protein>
    <submittedName>
        <fullName evidence="4">Zinc-dependent alcohol dehydrogenase family protein</fullName>
    </submittedName>
</protein>
<dbReference type="InterPro" id="IPR036291">
    <property type="entry name" value="NAD(P)-bd_dom_sf"/>
</dbReference>
<keyword evidence="2" id="KW-0560">Oxidoreductase</keyword>
<reference evidence="4 5" key="1">
    <citation type="submission" date="2024-06" db="EMBL/GenBank/DDBJ databases">
        <title>The Natural Products Discovery Center: Release of the First 8490 Sequenced Strains for Exploring Actinobacteria Biosynthetic Diversity.</title>
        <authorList>
            <person name="Kalkreuter E."/>
            <person name="Kautsar S.A."/>
            <person name="Yang D."/>
            <person name="Bader C.D."/>
            <person name="Teijaro C.N."/>
            <person name="Fluegel L."/>
            <person name="Davis C.M."/>
            <person name="Simpson J.R."/>
            <person name="Lauterbach L."/>
            <person name="Steele A.D."/>
            <person name="Gui C."/>
            <person name="Meng S."/>
            <person name="Li G."/>
            <person name="Viehrig K."/>
            <person name="Ye F."/>
            <person name="Su P."/>
            <person name="Kiefer A.F."/>
            <person name="Nichols A."/>
            <person name="Cepeda A.J."/>
            <person name="Yan W."/>
            <person name="Fan B."/>
            <person name="Jiang Y."/>
            <person name="Adhikari A."/>
            <person name="Zheng C.-J."/>
            <person name="Schuster L."/>
            <person name="Cowan T.M."/>
            <person name="Smanski M.J."/>
            <person name="Chevrette M.G."/>
            <person name="De Carvalho L.P.S."/>
            <person name="Shen B."/>
        </authorList>
    </citation>
    <scope>NUCLEOTIDE SEQUENCE [LARGE SCALE GENOMIC DNA]</scope>
    <source>
        <strain evidence="4 5">NPDC019434</strain>
    </source>
</reference>
<dbReference type="Gene3D" id="3.90.180.10">
    <property type="entry name" value="Medium-chain alcohol dehydrogenases, catalytic domain"/>
    <property type="match status" value="1"/>
</dbReference>
<name>A0ABV2XJ04_9NOCA</name>
<organism evidence="4 5">
    <name type="scientific">Nocardia niwae</name>
    <dbReference type="NCBI Taxonomy" id="626084"/>
    <lineage>
        <taxon>Bacteria</taxon>
        <taxon>Bacillati</taxon>
        <taxon>Actinomycetota</taxon>
        <taxon>Actinomycetes</taxon>
        <taxon>Mycobacteriales</taxon>
        <taxon>Nocardiaceae</taxon>
        <taxon>Nocardia</taxon>
    </lineage>
</organism>
<dbReference type="Pfam" id="PF00107">
    <property type="entry name" value="ADH_zinc_N"/>
    <property type="match status" value="1"/>
</dbReference>
<comment type="caution">
    <text evidence="4">The sequence shown here is derived from an EMBL/GenBank/DDBJ whole genome shotgun (WGS) entry which is preliminary data.</text>
</comment>
<proteinExistence type="predicted"/>
<dbReference type="SUPFAM" id="SSF51735">
    <property type="entry name" value="NAD(P)-binding Rossmann-fold domains"/>
    <property type="match status" value="1"/>
</dbReference>
<evidence type="ECO:0000259" key="3">
    <source>
        <dbReference type="SMART" id="SM00829"/>
    </source>
</evidence>
<dbReference type="SMART" id="SM00829">
    <property type="entry name" value="PKS_ER"/>
    <property type="match status" value="1"/>
</dbReference>
<dbReference type="InterPro" id="IPR013154">
    <property type="entry name" value="ADH-like_N"/>
</dbReference>
<dbReference type="InterPro" id="IPR013149">
    <property type="entry name" value="ADH-like_C"/>
</dbReference>
<evidence type="ECO:0000313" key="5">
    <source>
        <dbReference type="Proteomes" id="UP001550535"/>
    </source>
</evidence>
<gene>
    <name evidence="4" type="ORF">ABZ507_29100</name>
</gene>
<dbReference type="Gene3D" id="3.40.50.720">
    <property type="entry name" value="NAD(P)-binding Rossmann-like Domain"/>
    <property type="match status" value="1"/>
</dbReference>
<dbReference type="Pfam" id="PF08240">
    <property type="entry name" value="ADH_N"/>
    <property type="match status" value="1"/>
</dbReference>
<dbReference type="RefSeq" id="WP_245676463.1">
    <property type="nucleotide sequence ID" value="NZ_JBEYBM010000020.1"/>
</dbReference>
<evidence type="ECO:0000256" key="1">
    <source>
        <dbReference type="ARBA" id="ARBA00022857"/>
    </source>
</evidence>
<keyword evidence="1" id="KW-0521">NADP</keyword>
<dbReference type="EMBL" id="JBEYBR010000104">
    <property type="protein sequence ID" value="MEU2125883.1"/>
    <property type="molecule type" value="Genomic_DNA"/>
</dbReference>
<dbReference type="SUPFAM" id="SSF50129">
    <property type="entry name" value="GroES-like"/>
    <property type="match status" value="1"/>
</dbReference>
<dbReference type="PANTHER" id="PTHR48106:SF2">
    <property type="entry name" value="ZN2+-BINDING DEHYDROGENASE"/>
    <property type="match status" value="1"/>
</dbReference>
<sequence>MKMRTMRSVVAEKVGEPSEVLHLQTRPLPEPGPGQVRIRVTTVPVHASDLHTIRGRYGFTPRFPTVPGIESVGVIDEIGSGTDGLTIGQRVITVGVAGTWQEYVIADAGRVLPVPAGMSDSTAAQILANPLTAVILTGDELDLRQGEWLLQTAAGSIVGRSVIQLGAHVGFKTLNVVRRRSAVEDIRELGGTAVICTEDEDLRERVADIAGADGVSKAIDCVAGQVGADVSRALAPHGEVVFYGALSTHRQTDPGKLTIPIFARSLIYETKIIRGFWLFRWFAETPKDRMAAAIERTVQLADSGVLRVPEGQPFLLEKFSEAVYSAEAPEHGGKPLLVFEP</sequence>
<keyword evidence="5" id="KW-1185">Reference proteome</keyword>
<dbReference type="InterPro" id="IPR011032">
    <property type="entry name" value="GroES-like_sf"/>
</dbReference>
<dbReference type="PANTHER" id="PTHR48106">
    <property type="entry name" value="QUINONE OXIDOREDUCTASE PIG3-RELATED"/>
    <property type="match status" value="1"/>
</dbReference>
<evidence type="ECO:0000256" key="2">
    <source>
        <dbReference type="ARBA" id="ARBA00023002"/>
    </source>
</evidence>
<evidence type="ECO:0000313" key="4">
    <source>
        <dbReference type="EMBL" id="MEU2125883.1"/>
    </source>
</evidence>
<feature type="domain" description="Enoyl reductase (ER)" evidence="3">
    <location>
        <begin position="16"/>
        <end position="337"/>
    </location>
</feature>
<dbReference type="InterPro" id="IPR020843">
    <property type="entry name" value="ER"/>
</dbReference>
<dbReference type="CDD" id="cd05282">
    <property type="entry name" value="ETR_like"/>
    <property type="match status" value="1"/>
</dbReference>